<evidence type="ECO:0000256" key="1">
    <source>
        <dbReference type="ARBA" id="ARBA00022801"/>
    </source>
</evidence>
<dbReference type="GO" id="GO:0015949">
    <property type="term" value="P:nucleobase-containing small molecule interconversion"/>
    <property type="evidence" value="ECO:0007669"/>
    <property type="project" value="TreeGrafter"/>
</dbReference>
<proteinExistence type="predicted"/>
<dbReference type="AlphaFoldDB" id="D6PKF3"/>
<dbReference type="EMBL" id="GU943124">
    <property type="protein sequence ID" value="ADD96204.1"/>
    <property type="molecule type" value="Genomic_DNA"/>
</dbReference>
<dbReference type="PANTHER" id="PTHR42680:SF3">
    <property type="entry name" value="DCTP DEAMINASE"/>
    <property type="match status" value="1"/>
</dbReference>
<dbReference type="GO" id="GO:0008829">
    <property type="term" value="F:dCTP deaminase activity"/>
    <property type="evidence" value="ECO:0007669"/>
    <property type="project" value="InterPro"/>
</dbReference>
<sequence>MTVLCDWEIKARCQKSQMVVPFDAELLNPASLDLRLGLYLMVENICDPELIRVDISGRTEDDPFMLQPGEFCLAETLELFNIPDDISCQFVLKSSRARSGLNHLLAGWCDPGWHGSRLTLELKNERMHHPLPLYPGLKVGQMVFHRMTPPLRSYRETGHYNNHLTVMPSVA</sequence>
<keyword evidence="2" id="KW-0546">Nucleotide metabolism</keyword>
<name>D6PKF3_9ZZZZ</name>
<dbReference type="NCBIfam" id="TIGR02274">
    <property type="entry name" value="dCTP_deam"/>
    <property type="match status" value="1"/>
</dbReference>
<reference evidence="3" key="1">
    <citation type="journal article" date="2010" name="ISME J.">
        <title>Metagenome of the Mediterranean deep chlorophyll maximum studied by direct and fosmid library 454 pyrosequencing.</title>
        <authorList>
            <person name="Ghai R."/>
            <person name="Martin-Cuadrado A.B."/>
            <person name="Molto A.G."/>
            <person name="Heredia I.G."/>
            <person name="Cabrera R."/>
            <person name="Martin J."/>
            <person name="Verdu M."/>
            <person name="Deschamps P."/>
            <person name="Moreira D."/>
            <person name="Lopez-Garcia P."/>
            <person name="Mira A."/>
            <person name="Rodriguez-Valera F."/>
        </authorList>
    </citation>
    <scope>NUCLEOTIDE SEQUENCE</scope>
</reference>
<evidence type="ECO:0000313" key="3">
    <source>
        <dbReference type="EMBL" id="ADD96204.1"/>
    </source>
</evidence>
<dbReference type="Pfam" id="PF22769">
    <property type="entry name" value="DCD"/>
    <property type="match status" value="1"/>
</dbReference>
<dbReference type="GO" id="GO:0006229">
    <property type="term" value="P:dUTP biosynthetic process"/>
    <property type="evidence" value="ECO:0007669"/>
    <property type="project" value="InterPro"/>
</dbReference>
<dbReference type="InterPro" id="IPR011962">
    <property type="entry name" value="dCTP_deaminase"/>
</dbReference>
<dbReference type="CDD" id="cd07557">
    <property type="entry name" value="trimeric_dUTPase"/>
    <property type="match status" value="1"/>
</dbReference>
<dbReference type="InterPro" id="IPR033704">
    <property type="entry name" value="dUTPase_trimeric"/>
</dbReference>
<dbReference type="SUPFAM" id="SSF51283">
    <property type="entry name" value="dUTPase-like"/>
    <property type="match status" value="1"/>
</dbReference>
<evidence type="ECO:0000256" key="2">
    <source>
        <dbReference type="ARBA" id="ARBA00023080"/>
    </source>
</evidence>
<dbReference type="PANTHER" id="PTHR42680">
    <property type="entry name" value="DCTP DEAMINASE"/>
    <property type="match status" value="1"/>
</dbReference>
<accession>D6PKF3</accession>
<keyword evidence="1" id="KW-0378">Hydrolase</keyword>
<organism evidence="3">
    <name type="scientific">uncultured organism MedDCM-OCT-S05-C26</name>
    <dbReference type="NCBI Taxonomy" id="743623"/>
    <lineage>
        <taxon>unclassified sequences</taxon>
        <taxon>environmental samples</taxon>
    </lineage>
</organism>
<protein>
    <submittedName>
        <fullName evidence="3">dCTP deaminase</fullName>
    </submittedName>
</protein>
<dbReference type="Gene3D" id="2.70.40.10">
    <property type="match status" value="1"/>
</dbReference>
<dbReference type="InterPro" id="IPR036157">
    <property type="entry name" value="dUTPase-like_sf"/>
</dbReference>